<evidence type="ECO:0000313" key="1">
    <source>
        <dbReference type="EMBL" id="CAG8593799.1"/>
    </source>
</evidence>
<comment type="caution">
    <text evidence="1">The sequence shown here is derived from an EMBL/GenBank/DDBJ whole genome shotgun (WGS) entry which is preliminary data.</text>
</comment>
<evidence type="ECO:0000313" key="2">
    <source>
        <dbReference type="Proteomes" id="UP000789702"/>
    </source>
</evidence>
<protein>
    <submittedName>
        <fullName evidence="1">16734_t:CDS:1</fullName>
    </submittedName>
</protein>
<name>A0ACA9MJH8_9GLOM</name>
<accession>A0ACA9MJH8</accession>
<dbReference type="EMBL" id="CAJVPU010009344">
    <property type="protein sequence ID" value="CAG8593799.1"/>
    <property type="molecule type" value="Genomic_DNA"/>
</dbReference>
<keyword evidence="2" id="KW-1185">Reference proteome</keyword>
<organism evidence="1 2">
    <name type="scientific">Dentiscutata heterogama</name>
    <dbReference type="NCBI Taxonomy" id="1316150"/>
    <lineage>
        <taxon>Eukaryota</taxon>
        <taxon>Fungi</taxon>
        <taxon>Fungi incertae sedis</taxon>
        <taxon>Mucoromycota</taxon>
        <taxon>Glomeromycotina</taxon>
        <taxon>Glomeromycetes</taxon>
        <taxon>Diversisporales</taxon>
        <taxon>Gigasporaceae</taxon>
        <taxon>Dentiscutata</taxon>
    </lineage>
</organism>
<reference evidence="1" key="1">
    <citation type="submission" date="2021-06" db="EMBL/GenBank/DDBJ databases">
        <authorList>
            <person name="Kallberg Y."/>
            <person name="Tangrot J."/>
            <person name="Rosling A."/>
        </authorList>
    </citation>
    <scope>NUCLEOTIDE SEQUENCE</scope>
    <source>
        <strain evidence="1">IL203A</strain>
    </source>
</reference>
<sequence length="190" mass="21927">PQFKIAIIGAISRYLEKNLKKKEMFPDGDKPYKTFEIDSDNDNDNYDSVSIYSEQTTRSTGSITSQSTNVSQISNPNKIMHYLAHTPTYKEQAQFEKDILNITIENSWFFRWLDSKSISMINDNKHAQHEEEWDKPDSDELGLDENAIILNQIVVNVETDHSSINKDAKWNLCSLFGQNLPTPPYFSELQ</sequence>
<feature type="non-terminal residue" evidence="1">
    <location>
        <position position="1"/>
    </location>
</feature>
<proteinExistence type="predicted"/>
<dbReference type="Proteomes" id="UP000789702">
    <property type="component" value="Unassembled WGS sequence"/>
</dbReference>
<gene>
    <name evidence="1" type="ORF">DHETER_LOCUS6968</name>
</gene>